<proteinExistence type="predicted"/>
<reference evidence="2" key="1">
    <citation type="submission" date="2014-05" db="EMBL/GenBank/DDBJ databases">
        <authorList>
            <person name="Chronopoulou M."/>
        </authorList>
    </citation>
    <scope>NUCLEOTIDE SEQUENCE</scope>
    <source>
        <tissue evidence="2">Whole organism</tissue>
    </source>
</reference>
<evidence type="ECO:0000256" key="1">
    <source>
        <dbReference type="SAM" id="MobiDB-lite"/>
    </source>
</evidence>
<organism evidence="2">
    <name type="scientific">Lepeophtheirus salmonis</name>
    <name type="common">Salmon louse</name>
    <name type="synonym">Caligus salmonis</name>
    <dbReference type="NCBI Taxonomy" id="72036"/>
    <lineage>
        <taxon>Eukaryota</taxon>
        <taxon>Metazoa</taxon>
        <taxon>Ecdysozoa</taxon>
        <taxon>Arthropoda</taxon>
        <taxon>Crustacea</taxon>
        <taxon>Multicrustacea</taxon>
        <taxon>Hexanauplia</taxon>
        <taxon>Copepoda</taxon>
        <taxon>Siphonostomatoida</taxon>
        <taxon>Caligidae</taxon>
        <taxon>Lepeophtheirus</taxon>
    </lineage>
</organism>
<dbReference type="AlphaFoldDB" id="A0A0K2VFF6"/>
<name>A0A0K2VFF6_LEPSM</name>
<protein>
    <submittedName>
        <fullName evidence="2">Uncharacterized protein</fullName>
    </submittedName>
</protein>
<dbReference type="EMBL" id="HACA01031295">
    <property type="protein sequence ID" value="CDW48656.1"/>
    <property type="molecule type" value="Transcribed_RNA"/>
</dbReference>
<feature type="region of interest" description="Disordered" evidence="1">
    <location>
        <begin position="53"/>
        <end position="74"/>
    </location>
</feature>
<evidence type="ECO:0000313" key="2">
    <source>
        <dbReference type="EMBL" id="CDW48656.1"/>
    </source>
</evidence>
<accession>A0A0K2VFF6</accession>
<sequence>MTDTTVLPDDMYPNGVVKGSWHQACRGGAKVSEKGSKELKTLIQKSIAKEETGLSPSSLGSLNSFFDSSLDSLV</sequence>